<keyword evidence="1" id="KW-0472">Membrane</keyword>
<dbReference type="AlphaFoldDB" id="A0A1G2DY87"/>
<name>A0A1G2DY87_9BACT</name>
<evidence type="ECO:0000313" key="3">
    <source>
        <dbReference type="EMBL" id="OGZ17950.1"/>
    </source>
</evidence>
<sequence length="190" mass="22671">MSKYKYYFKKPKSEITKDILKSLLISGAVCLVGGSPYFALNLIKSFKNNKKYKQRKAYDAFYRLKKDGCIEINKKGHQIYIKLTDRGVRKANWMQVNELKIKKPKKWDEKWRIVFFDISNLKNFYRNIFRGKLKELGFYPLQKSVWVCPYKCKDEIDLLKDFLGMADREVRLIVSEDIGDDAVLRKRFRI</sequence>
<organism evidence="3 4">
    <name type="scientific">Candidatus Nealsonbacteria bacterium RBG_13_37_56</name>
    <dbReference type="NCBI Taxonomy" id="1801661"/>
    <lineage>
        <taxon>Bacteria</taxon>
        <taxon>Candidatus Nealsoniibacteriota</taxon>
    </lineage>
</organism>
<dbReference type="Gene3D" id="3.30.70.2650">
    <property type="match status" value="1"/>
</dbReference>
<dbReference type="PANTHER" id="PTHR30319:SF1">
    <property type="entry name" value="TRANSCRIPTIONAL REPRESSOR PAAX"/>
    <property type="match status" value="1"/>
</dbReference>
<feature type="transmembrane region" description="Helical" evidence="1">
    <location>
        <begin position="20"/>
        <end position="43"/>
    </location>
</feature>
<dbReference type="Proteomes" id="UP000178893">
    <property type="component" value="Unassembled WGS sequence"/>
</dbReference>
<evidence type="ECO:0000256" key="1">
    <source>
        <dbReference type="SAM" id="Phobius"/>
    </source>
</evidence>
<proteinExistence type="predicted"/>
<gene>
    <name evidence="3" type="ORF">A2V72_00425</name>
</gene>
<reference evidence="3 4" key="1">
    <citation type="journal article" date="2016" name="Nat. Commun.">
        <title>Thousands of microbial genomes shed light on interconnected biogeochemical processes in an aquifer system.</title>
        <authorList>
            <person name="Anantharaman K."/>
            <person name="Brown C.T."/>
            <person name="Hug L.A."/>
            <person name="Sharon I."/>
            <person name="Castelle C.J."/>
            <person name="Probst A.J."/>
            <person name="Thomas B.C."/>
            <person name="Singh A."/>
            <person name="Wilkins M.J."/>
            <person name="Karaoz U."/>
            <person name="Brodie E.L."/>
            <person name="Williams K.H."/>
            <person name="Hubbard S.S."/>
            <person name="Banfield J.F."/>
        </authorList>
    </citation>
    <scope>NUCLEOTIDE SEQUENCE [LARGE SCALE GENOMIC DNA]</scope>
</reference>
<dbReference type="Pfam" id="PF20803">
    <property type="entry name" value="PaaX_M"/>
    <property type="match status" value="1"/>
</dbReference>
<protein>
    <recommendedName>
        <fullName evidence="2">Transcriptional repressor PaaX-like central Cas2-like domain-containing protein</fullName>
    </recommendedName>
</protein>
<dbReference type="PANTHER" id="PTHR30319">
    <property type="entry name" value="PHENYLACETIC ACID REGULATOR-RELATED TRANSCRIPTIONAL REPRESSOR"/>
    <property type="match status" value="1"/>
</dbReference>
<dbReference type="GO" id="GO:0006351">
    <property type="term" value="P:DNA-templated transcription"/>
    <property type="evidence" value="ECO:0007669"/>
    <property type="project" value="TreeGrafter"/>
</dbReference>
<comment type="caution">
    <text evidence="3">The sequence shown here is derived from an EMBL/GenBank/DDBJ whole genome shotgun (WGS) entry which is preliminary data.</text>
</comment>
<accession>A0A1G2DY87</accession>
<feature type="domain" description="Transcriptional repressor PaaX-like central Cas2-like" evidence="2">
    <location>
        <begin position="105"/>
        <end position="178"/>
    </location>
</feature>
<dbReference type="InterPro" id="IPR048846">
    <property type="entry name" value="PaaX-like_central"/>
</dbReference>
<keyword evidence="1" id="KW-0812">Transmembrane</keyword>
<evidence type="ECO:0000313" key="4">
    <source>
        <dbReference type="Proteomes" id="UP000178893"/>
    </source>
</evidence>
<evidence type="ECO:0000259" key="2">
    <source>
        <dbReference type="Pfam" id="PF20803"/>
    </source>
</evidence>
<keyword evidence="1" id="KW-1133">Transmembrane helix</keyword>
<dbReference type="SUPFAM" id="SSF143430">
    <property type="entry name" value="TTP0101/SSO1404-like"/>
    <property type="match status" value="1"/>
</dbReference>
<dbReference type="EMBL" id="MHLW01000021">
    <property type="protein sequence ID" value="OGZ17950.1"/>
    <property type="molecule type" value="Genomic_DNA"/>
</dbReference>